<dbReference type="Pfam" id="PF01507">
    <property type="entry name" value="PAPS_reduct"/>
    <property type="match status" value="1"/>
</dbReference>
<protein>
    <submittedName>
        <fullName evidence="2">Phosphoadenosine phosphosulfate reductase family protein</fullName>
    </submittedName>
</protein>
<evidence type="ECO:0000259" key="1">
    <source>
        <dbReference type="Pfam" id="PF01507"/>
    </source>
</evidence>
<evidence type="ECO:0000313" key="3">
    <source>
        <dbReference type="Proteomes" id="UP001596044"/>
    </source>
</evidence>
<feature type="domain" description="Phosphoadenosine phosphosulphate reductase" evidence="1">
    <location>
        <begin position="36"/>
        <end position="128"/>
    </location>
</feature>
<gene>
    <name evidence="2" type="ORF">ACFPOG_29490</name>
</gene>
<dbReference type="EMBL" id="JBHSMJ010000051">
    <property type="protein sequence ID" value="MFC5452348.1"/>
    <property type="molecule type" value="Genomic_DNA"/>
</dbReference>
<name>A0ABW0KHY0_9BACL</name>
<dbReference type="RefSeq" id="WP_270880670.1">
    <property type="nucleotide sequence ID" value="NZ_JAQFVF010000034.1"/>
</dbReference>
<dbReference type="Proteomes" id="UP001596044">
    <property type="component" value="Unassembled WGS sequence"/>
</dbReference>
<keyword evidence="3" id="KW-1185">Reference proteome</keyword>
<sequence length="209" mass="23148">MKAVEALNLDIEFIIVEPEVENSYFSMVIGRGYIAPSVNFKWCVDRLKILPGRKALLKLVESGETVCQVLGSRSYESTQRASSIQSEYGDDFYGAHVVHGSIRTAAPIKHWTAHNVVTYLVHNPAPYDYSNYHLLNLYGSAAGGMEECPLGAAMQDASEGISSCGGKKSRFGCWSCTEVSEDISLKNLAFGDYPDLEPYYHTRTVFKLT</sequence>
<dbReference type="Gene3D" id="3.40.50.620">
    <property type="entry name" value="HUPs"/>
    <property type="match status" value="1"/>
</dbReference>
<reference evidence="3" key="1">
    <citation type="journal article" date="2019" name="Int. J. Syst. Evol. Microbiol.">
        <title>The Global Catalogue of Microorganisms (GCM) 10K type strain sequencing project: providing services to taxonomists for standard genome sequencing and annotation.</title>
        <authorList>
            <consortium name="The Broad Institute Genomics Platform"/>
            <consortium name="The Broad Institute Genome Sequencing Center for Infectious Disease"/>
            <person name="Wu L."/>
            <person name="Ma J."/>
        </authorList>
    </citation>
    <scope>NUCLEOTIDE SEQUENCE [LARGE SCALE GENOMIC DNA]</scope>
    <source>
        <strain evidence="3">KACC 11904</strain>
    </source>
</reference>
<dbReference type="InterPro" id="IPR002500">
    <property type="entry name" value="PAPS_reduct_dom"/>
</dbReference>
<organism evidence="2 3">
    <name type="scientific">Paenibacillus aestuarii</name>
    <dbReference type="NCBI Taxonomy" id="516965"/>
    <lineage>
        <taxon>Bacteria</taxon>
        <taxon>Bacillati</taxon>
        <taxon>Bacillota</taxon>
        <taxon>Bacilli</taxon>
        <taxon>Bacillales</taxon>
        <taxon>Paenibacillaceae</taxon>
        <taxon>Paenibacillus</taxon>
    </lineage>
</organism>
<proteinExistence type="predicted"/>
<dbReference type="InterPro" id="IPR014729">
    <property type="entry name" value="Rossmann-like_a/b/a_fold"/>
</dbReference>
<dbReference type="SUPFAM" id="SSF52402">
    <property type="entry name" value="Adenine nucleotide alpha hydrolases-like"/>
    <property type="match status" value="1"/>
</dbReference>
<evidence type="ECO:0000313" key="2">
    <source>
        <dbReference type="EMBL" id="MFC5452348.1"/>
    </source>
</evidence>
<comment type="caution">
    <text evidence="2">The sequence shown here is derived from an EMBL/GenBank/DDBJ whole genome shotgun (WGS) entry which is preliminary data.</text>
</comment>
<accession>A0ABW0KHY0</accession>